<keyword evidence="5" id="KW-0255">Endonuclease</keyword>
<dbReference type="EMBL" id="LKAJ01000005">
    <property type="protein sequence ID" value="KRG21302.1"/>
    <property type="molecule type" value="Genomic_DNA"/>
</dbReference>
<name>A0A0Q9YKT0_9GAMM</name>
<reference evidence="6" key="3">
    <citation type="submission" date="2021-06" db="EMBL/GenBank/DDBJ databases">
        <title>Genomic Description and Analysis of Intracellular Bacteria, Candidatus Berkiella cookevillensis and Candidatus Berkiella aquae.</title>
        <authorList>
            <person name="Kidane D.T."/>
            <person name="Mehari Y.T."/>
            <person name="Rice F.C."/>
            <person name="Arivett B.A."/>
            <person name="Farone A.L."/>
            <person name="Berk S.G."/>
            <person name="Farone M.B."/>
        </authorList>
    </citation>
    <scope>NUCLEOTIDE SEQUENCE</scope>
    <source>
        <strain evidence="6">HT99</strain>
    </source>
</reference>
<evidence type="ECO:0000256" key="4">
    <source>
        <dbReference type="SAM" id="SignalP"/>
    </source>
</evidence>
<reference evidence="5" key="1">
    <citation type="submission" date="2015-09" db="EMBL/GenBank/DDBJ databases">
        <title>Draft Genome Sequences of Two Novel Amoeba-resistant Intranuclear Bacteria, Candidatus Berkiella cookevillensis and Candidatus Berkiella aquae.</title>
        <authorList>
            <person name="Mehari Y.T."/>
            <person name="Arivett B.A."/>
            <person name="Farone A.L."/>
            <person name="Gunderson J.H."/>
            <person name="Farone M.B."/>
        </authorList>
    </citation>
    <scope>NUCLEOTIDE SEQUENCE [LARGE SCALE GENOMIC DNA]</scope>
    <source>
        <strain evidence="5">HT99</strain>
    </source>
</reference>
<dbReference type="PANTHER" id="PTHR33607:SF2">
    <property type="entry name" value="ENDONUCLEASE-1"/>
    <property type="match status" value="1"/>
</dbReference>
<keyword evidence="3 5" id="KW-0378">Hydrolase</keyword>
<dbReference type="PANTHER" id="PTHR33607">
    <property type="entry name" value="ENDONUCLEASE-1"/>
    <property type="match status" value="1"/>
</dbReference>
<comment type="similarity">
    <text evidence="1">Belongs to the EndA/NucM nuclease family.</text>
</comment>
<dbReference type="Proteomes" id="UP000051497">
    <property type="component" value="Unassembled WGS sequence"/>
</dbReference>
<dbReference type="OrthoDB" id="9800417at2"/>
<sequence>MRCFVWVILLLTYPFSGAHCAPSSKLLLQLYENKHTTFFCDLPFSAQGDIEAIHHKHHIIQSDSIQWMSIVPLKQLAKHYACYQQKCLDKKGKIYQGIRCCQKQDSQFQRMMQDLHNIVPETRELKRLRQRYTFAEFNHEMKDGCHLYIDKKHKIIEPAPSKRGLIARTYLYMKDTYPFVLTEQEIELYLKWHQQYPVSEAERERNEKIFQLQGMRNHYVG</sequence>
<dbReference type="RefSeq" id="WP_075066107.1">
    <property type="nucleotide sequence ID" value="NZ_LKAJ02000001.1"/>
</dbReference>
<dbReference type="EMBL" id="LKAJ02000001">
    <property type="protein sequence ID" value="MCS5710870.1"/>
    <property type="molecule type" value="Genomic_DNA"/>
</dbReference>
<dbReference type="InterPro" id="IPR044925">
    <property type="entry name" value="His-Me_finger_sf"/>
</dbReference>
<dbReference type="STRING" id="295108.HT99x_01478"/>
<evidence type="ECO:0000313" key="7">
    <source>
        <dbReference type="Proteomes" id="UP000051497"/>
    </source>
</evidence>
<evidence type="ECO:0000256" key="3">
    <source>
        <dbReference type="ARBA" id="ARBA00022801"/>
    </source>
</evidence>
<keyword evidence="2" id="KW-0540">Nuclease</keyword>
<feature type="signal peptide" evidence="4">
    <location>
        <begin position="1"/>
        <end position="20"/>
    </location>
</feature>
<dbReference type="InterPro" id="IPR007346">
    <property type="entry name" value="Endonuclease-I"/>
</dbReference>
<keyword evidence="7" id="KW-1185">Reference proteome</keyword>
<gene>
    <name evidence="5" type="primary">endA</name>
    <name evidence="6" type="ORF">HT99x_005470</name>
    <name evidence="5" type="ORF">HT99x_01478</name>
</gene>
<dbReference type="GO" id="GO:0004530">
    <property type="term" value="F:deoxyribonuclease I activity"/>
    <property type="evidence" value="ECO:0007669"/>
    <property type="project" value="UniProtKB-EC"/>
</dbReference>
<evidence type="ECO:0000313" key="5">
    <source>
        <dbReference type="EMBL" id="KRG21302.1"/>
    </source>
</evidence>
<dbReference type="SUPFAM" id="SSF54060">
    <property type="entry name" value="His-Me finger endonucleases"/>
    <property type="match status" value="1"/>
</dbReference>
<evidence type="ECO:0000256" key="1">
    <source>
        <dbReference type="ARBA" id="ARBA00006429"/>
    </source>
</evidence>
<organism evidence="5">
    <name type="scientific">Candidatus Berkiella aquae</name>
    <dbReference type="NCBI Taxonomy" id="295108"/>
    <lineage>
        <taxon>Bacteria</taxon>
        <taxon>Pseudomonadati</taxon>
        <taxon>Pseudomonadota</taxon>
        <taxon>Gammaproteobacteria</taxon>
        <taxon>Candidatus Berkiellales</taxon>
        <taxon>Candidatus Berkiellaceae</taxon>
        <taxon>Candidatus Berkiella</taxon>
    </lineage>
</organism>
<evidence type="ECO:0000256" key="2">
    <source>
        <dbReference type="ARBA" id="ARBA00022722"/>
    </source>
</evidence>
<reference evidence="6" key="2">
    <citation type="journal article" date="2016" name="Genome Announc.">
        <title>Draft Genome Sequences of Two Novel Amoeba-Resistant Intranuclear Bacteria, 'Candidatus Berkiella cookevillensis' and 'Candidatus Berkiella aquae'.</title>
        <authorList>
            <person name="Mehari Y.T."/>
            <person name="Arivett B.A."/>
            <person name="Farone A.L."/>
            <person name="Gunderson J.H."/>
            <person name="Farone M.B."/>
        </authorList>
    </citation>
    <scope>NUCLEOTIDE SEQUENCE</scope>
    <source>
        <strain evidence="6">HT99</strain>
    </source>
</reference>
<accession>A0A0Q9YKT0</accession>
<feature type="chain" id="PRO_5043129708" evidence="4">
    <location>
        <begin position="21"/>
        <end position="221"/>
    </location>
</feature>
<comment type="caution">
    <text evidence="5">The sequence shown here is derived from an EMBL/GenBank/DDBJ whole genome shotgun (WGS) entry which is preliminary data.</text>
</comment>
<evidence type="ECO:0000313" key="6">
    <source>
        <dbReference type="EMBL" id="MCS5710870.1"/>
    </source>
</evidence>
<dbReference type="AlphaFoldDB" id="A0A0Q9YKT0"/>
<proteinExistence type="inferred from homology"/>
<dbReference type="Pfam" id="PF04231">
    <property type="entry name" value="Endonuclease_1"/>
    <property type="match status" value="1"/>
</dbReference>
<dbReference type="EC" id="3.1.21.1" evidence="5"/>
<protein>
    <submittedName>
        <fullName evidence="5 6">Endonuclease</fullName>
        <ecNumber evidence="5">3.1.21.1</ecNumber>
    </submittedName>
</protein>
<keyword evidence="4" id="KW-0732">Signal</keyword>